<evidence type="ECO:0000256" key="2">
    <source>
        <dbReference type="SAM" id="Phobius"/>
    </source>
</evidence>
<dbReference type="PROSITE" id="PS50011">
    <property type="entry name" value="PROTEIN_KINASE_DOM"/>
    <property type="match status" value="1"/>
</dbReference>
<dbReference type="InterPro" id="IPR011009">
    <property type="entry name" value="Kinase-like_dom_sf"/>
</dbReference>
<keyword evidence="2" id="KW-0812">Transmembrane</keyword>
<evidence type="ECO:0000313" key="4">
    <source>
        <dbReference type="EMBL" id="CAE6465975.1"/>
    </source>
</evidence>
<accession>A0A8H3GTV9</accession>
<dbReference type="InterPro" id="IPR000719">
    <property type="entry name" value="Prot_kinase_dom"/>
</dbReference>
<sequence length="620" mass="68014">MWTIHQPKARAASPRTIYRIIVAYLILLTFLLQIEKFYFLNDPPDNPQRECRHQHQHQLPTPSSSPDPRPPARRLTIPDLVSSDEHFGKVNTLHMAADILAKAAPLGDAVLAFDEAGEGEYILSARPWEVGECRRASQELWDRLDGPEGAHSRHDTPSPPRGPAVQPVALSYLTPPSSPEPAHKSDLAPVVHSGPPNAPEPTISPDSTDIADVFDHPVHYTSTYESAEYISDLDDAFEEDDECASESSEIPTDGFLPHRAERANSSSSDWYKGSNMFINSEKPDSPSVAMGLPPYDVSIMHSPTIKDLTPQLDLSKFSEWPIARGGFGEVWKGALVSDVKDSRPVAVKRLTMYTAAGDEGIIKTAKRTNRELSIWSGLNHPNILPLLGACTFRGGIGIVSEWQGNGNAVEWINAHPGVNRLDLCEGICSGLKYLHDTGIVHGDLRGANVLISKSGTPRLIDFGLASVTNGNPFSASSTLAGTLRWMAPELQVTEQQGATATGDIFAFGMTTLELFTGLPPFADINNDIAVLLKYQKGARPPRPKDTRGLNKKVNRPRARSPRERGLVRDVCVPMDDGTWNLVEKCWNQDPSLRPSANGILEWFMQKKKRRVGGGQLDFSG</sequence>
<evidence type="ECO:0000313" key="5">
    <source>
        <dbReference type="Proteomes" id="UP000663840"/>
    </source>
</evidence>
<dbReference type="AlphaFoldDB" id="A0A8H3GTV9"/>
<dbReference type="SUPFAM" id="SSF56112">
    <property type="entry name" value="Protein kinase-like (PK-like)"/>
    <property type="match status" value="1"/>
</dbReference>
<comment type="caution">
    <text evidence="4">The sequence shown here is derived from an EMBL/GenBank/DDBJ whole genome shotgun (WGS) entry which is preliminary data.</text>
</comment>
<name>A0A8H3GTV9_9AGAM</name>
<evidence type="ECO:0000256" key="1">
    <source>
        <dbReference type="SAM" id="MobiDB-lite"/>
    </source>
</evidence>
<dbReference type="InterPro" id="IPR051681">
    <property type="entry name" value="Ser/Thr_Kinases-Pseudokinases"/>
</dbReference>
<gene>
    <name evidence="4" type="ORF">RDB_LOCUS109467</name>
</gene>
<dbReference type="InterPro" id="IPR008266">
    <property type="entry name" value="Tyr_kinase_AS"/>
</dbReference>
<dbReference type="Pfam" id="PF00069">
    <property type="entry name" value="Pkinase"/>
    <property type="match status" value="1"/>
</dbReference>
<dbReference type="Gene3D" id="1.10.510.10">
    <property type="entry name" value="Transferase(Phosphotransferase) domain 1"/>
    <property type="match status" value="1"/>
</dbReference>
<dbReference type="PROSITE" id="PS00109">
    <property type="entry name" value="PROTEIN_KINASE_TYR"/>
    <property type="match status" value="1"/>
</dbReference>
<dbReference type="PANTHER" id="PTHR44329">
    <property type="entry name" value="SERINE/THREONINE-PROTEIN KINASE TNNI3K-RELATED"/>
    <property type="match status" value="1"/>
</dbReference>
<evidence type="ECO:0000259" key="3">
    <source>
        <dbReference type="PROSITE" id="PS50011"/>
    </source>
</evidence>
<dbReference type="Proteomes" id="UP000663840">
    <property type="component" value="Unassembled WGS sequence"/>
</dbReference>
<feature type="region of interest" description="Disordered" evidence="1">
    <location>
        <begin position="538"/>
        <end position="562"/>
    </location>
</feature>
<feature type="domain" description="Protein kinase" evidence="3">
    <location>
        <begin position="316"/>
        <end position="603"/>
    </location>
</feature>
<feature type="transmembrane region" description="Helical" evidence="2">
    <location>
        <begin position="21"/>
        <end position="40"/>
    </location>
</feature>
<feature type="region of interest" description="Disordered" evidence="1">
    <location>
        <begin position="144"/>
        <end position="204"/>
    </location>
</feature>
<feature type="compositionally biased region" description="Basic residues" evidence="1">
    <location>
        <begin position="549"/>
        <end position="559"/>
    </location>
</feature>
<keyword evidence="2" id="KW-1133">Transmembrane helix</keyword>
<dbReference type="EMBL" id="CAJMWR010003670">
    <property type="protein sequence ID" value="CAE6465975.1"/>
    <property type="molecule type" value="Genomic_DNA"/>
</dbReference>
<feature type="region of interest" description="Disordered" evidence="1">
    <location>
        <begin position="47"/>
        <end position="75"/>
    </location>
</feature>
<organism evidence="4 5">
    <name type="scientific">Rhizoctonia solani</name>
    <dbReference type="NCBI Taxonomy" id="456999"/>
    <lineage>
        <taxon>Eukaryota</taxon>
        <taxon>Fungi</taxon>
        <taxon>Dikarya</taxon>
        <taxon>Basidiomycota</taxon>
        <taxon>Agaricomycotina</taxon>
        <taxon>Agaricomycetes</taxon>
        <taxon>Cantharellales</taxon>
        <taxon>Ceratobasidiaceae</taxon>
        <taxon>Rhizoctonia</taxon>
    </lineage>
</organism>
<proteinExistence type="predicted"/>
<protein>
    <recommendedName>
        <fullName evidence="3">Protein kinase domain-containing protein</fullName>
    </recommendedName>
</protein>
<reference evidence="4" key="1">
    <citation type="submission" date="2021-01" db="EMBL/GenBank/DDBJ databases">
        <authorList>
            <person name="Kaushik A."/>
        </authorList>
    </citation>
    <scope>NUCLEOTIDE SEQUENCE</scope>
    <source>
        <strain evidence="4">AG1-1A</strain>
    </source>
</reference>
<feature type="compositionally biased region" description="Basic and acidic residues" evidence="1">
    <location>
        <begin position="144"/>
        <end position="156"/>
    </location>
</feature>
<keyword evidence="2" id="KW-0472">Membrane</keyword>
<dbReference type="GO" id="GO:0004674">
    <property type="term" value="F:protein serine/threonine kinase activity"/>
    <property type="evidence" value="ECO:0007669"/>
    <property type="project" value="TreeGrafter"/>
</dbReference>
<dbReference type="GO" id="GO:0005524">
    <property type="term" value="F:ATP binding"/>
    <property type="evidence" value="ECO:0007669"/>
    <property type="project" value="InterPro"/>
</dbReference>